<dbReference type="Proteomes" id="UP000092460">
    <property type="component" value="Unassembled WGS sequence"/>
</dbReference>
<organism evidence="1 2">
    <name type="scientific">Glossina palpalis gambiensis</name>
    <dbReference type="NCBI Taxonomy" id="67801"/>
    <lineage>
        <taxon>Eukaryota</taxon>
        <taxon>Metazoa</taxon>
        <taxon>Ecdysozoa</taxon>
        <taxon>Arthropoda</taxon>
        <taxon>Hexapoda</taxon>
        <taxon>Insecta</taxon>
        <taxon>Pterygota</taxon>
        <taxon>Neoptera</taxon>
        <taxon>Endopterygota</taxon>
        <taxon>Diptera</taxon>
        <taxon>Brachycera</taxon>
        <taxon>Muscomorpha</taxon>
        <taxon>Hippoboscoidea</taxon>
        <taxon>Glossinidae</taxon>
        <taxon>Glossina</taxon>
    </lineage>
</organism>
<dbReference type="AlphaFoldDB" id="A0A1B0BN93"/>
<evidence type="ECO:0000313" key="1">
    <source>
        <dbReference type="EnsemblMetazoa" id="GPPI035375-PA"/>
    </source>
</evidence>
<dbReference type="EMBL" id="JXJN01017274">
    <property type="status" value="NOT_ANNOTATED_CDS"/>
    <property type="molecule type" value="Genomic_DNA"/>
</dbReference>
<name>A0A1B0BN93_9MUSC</name>
<accession>A0A1B0BN93</accession>
<proteinExistence type="predicted"/>
<evidence type="ECO:0000313" key="2">
    <source>
        <dbReference type="Proteomes" id="UP000092460"/>
    </source>
</evidence>
<dbReference type="EnsemblMetazoa" id="GPPI035375-RA">
    <property type="protein sequence ID" value="GPPI035375-PA"/>
    <property type="gene ID" value="GPPI035375"/>
</dbReference>
<reference evidence="1" key="2">
    <citation type="submission" date="2020-05" db="UniProtKB">
        <authorList>
            <consortium name="EnsemblMetazoa"/>
        </authorList>
    </citation>
    <scope>IDENTIFICATION</scope>
    <source>
        <strain evidence="1">IAEA</strain>
    </source>
</reference>
<reference evidence="2" key="1">
    <citation type="submission" date="2015-01" db="EMBL/GenBank/DDBJ databases">
        <authorList>
            <person name="Aksoy S."/>
            <person name="Warren W."/>
            <person name="Wilson R.K."/>
        </authorList>
    </citation>
    <scope>NUCLEOTIDE SEQUENCE [LARGE SCALE GENOMIC DNA]</scope>
    <source>
        <strain evidence="2">IAEA</strain>
    </source>
</reference>
<keyword evidence="2" id="KW-1185">Reference proteome</keyword>
<protein>
    <submittedName>
        <fullName evidence="1">Uncharacterized protein</fullName>
    </submittedName>
</protein>
<dbReference type="VEuPathDB" id="VectorBase:GPPI035375"/>
<sequence>STTPILSLSPIAATFVLSHSFLPSNLAIDLSFKAAIDPEVEQAISNRMLVVNNKRNEMKETSDRFHQNHTISGDYLCETVPEASCGIFVVEIFW</sequence>